<evidence type="ECO:0000256" key="1">
    <source>
        <dbReference type="ARBA" id="ARBA00022676"/>
    </source>
</evidence>
<dbReference type="GO" id="GO:0016758">
    <property type="term" value="F:hexosyltransferase activity"/>
    <property type="evidence" value="ECO:0007669"/>
    <property type="project" value="TreeGrafter"/>
</dbReference>
<reference evidence="3" key="1">
    <citation type="submission" date="2020-10" db="EMBL/GenBank/DDBJ databases">
        <authorList>
            <person name="Gilroy R."/>
        </authorList>
    </citation>
    <scope>NUCLEOTIDE SEQUENCE</scope>
    <source>
        <strain evidence="3">CHK191-8634</strain>
    </source>
</reference>
<dbReference type="NCBIfam" id="TIGR00696">
    <property type="entry name" value="wecG_tagA_cpsF"/>
    <property type="match status" value="1"/>
</dbReference>
<sequence>MRIQVMEIGFDDVTLDEAVSIAMQYIERGEKCRVVTPNPEIARMCRNDSLLCDIVNSSQLVLPDGIGVVYASRILGHPLRGRVPGFEFAEKLLERMQNTGYSVFFFGAKPGVAEKAAEKMQKKYPGLLIAGTLNGYYTNEGQVVAAINDARPDVLFVCLGAPKQEQFMALRGEALNVTLMAGLGGTLDGLAGEVKRAPDFFIRLNLEWLYRLLCQPKRIGRVIKLPLYLLSAFAARGKSKNA</sequence>
<dbReference type="Pfam" id="PF03808">
    <property type="entry name" value="Glyco_tran_WecG"/>
    <property type="match status" value="1"/>
</dbReference>
<evidence type="ECO:0000313" key="3">
    <source>
        <dbReference type="EMBL" id="HIU43921.1"/>
    </source>
</evidence>
<evidence type="ECO:0000313" key="4">
    <source>
        <dbReference type="Proteomes" id="UP000824073"/>
    </source>
</evidence>
<dbReference type="PANTHER" id="PTHR34136:SF1">
    <property type="entry name" value="UDP-N-ACETYL-D-MANNOSAMINURONIC ACID TRANSFERASE"/>
    <property type="match status" value="1"/>
</dbReference>
<dbReference type="Proteomes" id="UP000824073">
    <property type="component" value="Unassembled WGS sequence"/>
</dbReference>
<keyword evidence="2" id="KW-0808">Transferase</keyword>
<dbReference type="AlphaFoldDB" id="A0A9D1IWA1"/>
<organism evidence="3 4">
    <name type="scientific">Candidatus Ventrousia excrementavium</name>
    <dbReference type="NCBI Taxonomy" id="2840961"/>
    <lineage>
        <taxon>Bacteria</taxon>
        <taxon>Bacillati</taxon>
        <taxon>Bacillota</taxon>
        <taxon>Clostridia</taxon>
        <taxon>Eubacteriales</taxon>
        <taxon>Clostridiaceae</taxon>
        <taxon>Clostridiaceae incertae sedis</taxon>
        <taxon>Candidatus Ventrousia</taxon>
    </lineage>
</organism>
<reference evidence="3" key="2">
    <citation type="journal article" date="2021" name="PeerJ">
        <title>Extensive microbial diversity within the chicken gut microbiome revealed by metagenomics and culture.</title>
        <authorList>
            <person name="Gilroy R."/>
            <person name="Ravi A."/>
            <person name="Getino M."/>
            <person name="Pursley I."/>
            <person name="Horton D.L."/>
            <person name="Alikhan N.F."/>
            <person name="Baker D."/>
            <person name="Gharbi K."/>
            <person name="Hall N."/>
            <person name="Watson M."/>
            <person name="Adriaenssens E.M."/>
            <person name="Foster-Nyarko E."/>
            <person name="Jarju S."/>
            <person name="Secka A."/>
            <person name="Antonio M."/>
            <person name="Oren A."/>
            <person name="Chaudhuri R.R."/>
            <person name="La Ragione R."/>
            <person name="Hildebrand F."/>
            <person name="Pallen M.J."/>
        </authorList>
    </citation>
    <scope>NUCLEOTIDE SEQUENCE</scope>
    <source>
        <strain evidence="3">CHK191-8634</strain>
    </source>
</reference>
<dbReference type="PANTHER" id="PTHR34136">
    <property type="match status" value="1"/>
</dbReference>
<comment type="caution">
    <text evidence="3">The sequence shown here is derived from an EMBL/GenBank/DDBJ whole genome shotgun (WGS) entry which is preliminary data.</text>
</comment>
<name>A0A9D1IWA1_9CLOT</name>
<gene>
    <name evidence="3" type="ORF">IAB67_06460</name>
</gene>
<keyword evidence="1" id="KW-0328">Glycosyltransferase</keyword>
<dbReference type="InterPro" id="IPR004629">
    <property type="entry name" value="WecG_TagA_CpsF"/>
</dbReference>
<evidence type="ECO:0000256" key="2">
    <source>
        <dbReference type="ARBA" id="ARBA00022679"/>
    </source>
</evidence>
<dbReference type="CDD" id="cd06533">
    <property type="entry name" value="Glyco_transf_WecG_TagA"/>
    <property type="match status" value="1"/>
</dbReference>
<protein>
    <submittedName>
        <fullName evidence="3">WecB/TagA/CpsF family glycosyltransferase</fullName>
    </submittedName>
</protein>
<accession>A0A9D1IWA1</accession>
<dbReference type="EMBL" id="DVMR01000051">
    <property type="protein sequence ID" value="HIU43921.1"/>
    <property type="molecule type" value="Genomic_DNA"/>
</dbReference>
<proteinExistence type="predicted"/>